<proteinExistence type="predicted"/>
<dbReference type="Gene3D" id="1.10.30.50">
    <property type="match status" value="1"/>
</dbReference>
<dbReference type="EMBL" id="SISG01000001">
    <property type="protein sequence ID" value="TBN56719.1"/>
    <property type="molecule type" value="Genomic_DNA"/>
</dbReference>
<dbReference type="AlphaFoldDB" id="A0A4V2JER8"/>
<dbReference type="GO" id="GO:0004519">
    <property type="term" value="F:endonuclease activity"/>
    <property type="evidence" value="ECO:0007669"/>
    <property type="project" value="UniProtKB-KW"/>
</dbReference>
<evidence type="ECO:0000259" key="2">
    <source>
        <dbReference type="Pfam" id="PF02720"/>
    </source>
</evidence>
<organism evidence="3 4">
    <name type="scientific">Glaciihabitans arcticus</name>
    <dbReference type="NCBI Taxonomy" id="2668039"/>
    <lineage>
        <taxon>Bacteria</taxon>
        <taxon>Bacillati</taxon>
        <taxon>Actinomycetota</taxon>
        <taxon>Actinomycetes</taxon>
        <taxon>Micrococcales</taxon>
        <taxon>Microbacteriaceae</taxon>
        <taxon>Glaciihabitans</taxon>
    </lineage>
</organism>
<keyword evidence="3" id="KW-0540">Nuclease</keyword>
<feature type="domain" description="DUF222" evidence="2">
    <location>
        <begin position="167"/>
        <end position="449"/>
    </location>
</feature>
<evidence type="ECO:0000256" key="1">
    <source>
        <dbReference type="SAM" id="MobiDB-lite"/>
    </source>
</evidence>
<dbReference type="InterPro" id="IPR003615">
    <property type="entry name" value="HNH_nuc"/>
</dbReference>
<gene>
    <name evidence="3" type="ORF">EYE40_04500</name>
</gene>
<dbReference type="InterPro" id="IPR003870">
    <property type="entry name" value="DUF222"/>
</dbReference>
<reference evidence="4" key="1">
    <citation type="submission" date="2019-02" db="EMBL/GenBank/DDBJ databases">
        <title>Glaciihabitans arcticus sp. nov., a psychrotolerant bacterium isolated from polar soil.</title>
        <authorList>
            <person name="Dahal R.H."/>
        </authorList>
    </citation>
    <scope>NUCLEOTIDE SEQUENCE [LARGE SCALE GENOMIC DNA]</scope>
    <source>
        <strain evidence="4">RP-3-7</strain>
    </source>
</reference>
<sequence length="529" mass="57822">MRHSSLPTSSLRRPDRESPSTTPSTASAIGTRCSTAFERPACRSSRSPRSSSASAPTSAKSSCAARAAPGSHRRVRRSLPRRHCRSWSRCLRASWMPRPSRLPRSGTARRSLPFTSRSSALRFFFSSTGHRHWPASRGVGGAVFSVRMENRFDALVALDREIAGLHARRAALIEAARVEILEQPRPGSTWDPVVIARRELSSELACALRIPERSAERLIAESRALCTQLPATLEALASGRISYRHAQVVVDQASTLPASALPDFEGDVLPLAEVLTAAQFERRARVRRELVHPESRQVRHERAVGERSVTIDPGKDGMCWLTAHLPAVDALAIYNRITDAARGLQGAAEPRTLTQLRADVFCELMFGGKGIVPRVFVTVPALTLLGTDGGPAMLDGFGPIDDETARRLCALAPSFTRLLTHPETGAVLSVGRDRYAVPADLRKWLQVRDGTCRYPGCSRAAPGCEIDHTLEWANRGPTDHDNLAHLCPMHHALRHNTAWRVKQTGGGGLAWTSPSGAVYRTSPATVMRR</sequence>
<accession>A0A4V2JER8</accession>
<feature type="compositionally biased region" description="Polar residues" evidence="1">
    <location>
        <begin position="1"/>
        <end position="11"/>
    </location>
</feature>
<dbReference type="Pfam" id="PF02720">
    <property type="entry name" value="DUF222"/>
    <property type="match status" value="1"/>
</dbReference>
<dbReference type="CDD" id="cd00085">
    <property type="entry name" value="HNHc"/>
    <property type="match status" value="1"/>
</dbReference>
<evidence type="ECO:0000313" key="4">
    <source>
        <dbReference type="Proteomes" id="UP000294194"/>
    </source>
</evidence>
<evidence type="ECO:0000313" key="3">
    <source>
        <dbReference type="EMBL" id="TBN56719.1"/>
    </source>
</evidence>
<keyword evidence="3" id="KW-0255">Endonuclease</keyword>
<protein>
    <submittedName>
        <fullName evidence="3">HNH endonuclease</fullName>
    </submittedName>
</protein>
<feature type="compositionally biased region" description="Low complexity" evidence="1">
    <location>
        <begin position="42"/>
        <end position="65"/>
    </location>
</feature>
<keyword evidence="3" id="KW-0378">Hydrolase</keyword>
<name>A0A4V2JER8_9MICO</name>
<dbReference type="Proteomes" id="UP000294194">
    <property type="component" value="Unassembled WGS sequence"/>
</dbReference>
<comment type="caution">
    <text evidence="3">The sequence shown here is derived from an EMBL/GenBank/DDBJ whole genome shotgun (WGS) entry which is preliminary data.</text>
</comment>
<feature type="region of interest" description="Disordered" evidence="1">
    <location>
        <begin position="1"/>
        <end position="79"/>
    </location>
</feature>
<keyword evidence="4" id="KW-1185">Reference proteome</keyword>
<feature type="compositionally biased region" description="Low complexity" evidence="1">
    <location>
        <begin position="19"/>
        <end position="28"/>
    </location>
</feature>